<evidence type="ECO:0000256" key="2">
    <source>
        <dbReference type="ARBA" id="ARBA00022448"/>
    </source>
</evidence>
<name>A0A5J4Q772_9ZZZZ</name>
<keyword evidence="5" id="KW-0472">Membrane</keyword>
<evidence type="ECO:0000256" key="6">
    <source>
        <dbReference type="ARBA" id="ARBA00023310"/>
    </source>
</evidence>
<dbReference type="InterPro" id="IPR026015">
    <property type="entry name" value="ATP_synth_OSCP/delta_N_sf"/>
</dbReference>
<comment type="subcellular location">
    <subcellularLocation>
        <location evidence="1">Membrane</location>
    </subcellularLocation>
</comment>
<dbReference type="SUPFAM" id="SSF47928">
    <property type="entry name" value="N-terminal domain of the delta subunit of the F1F0-ATP synthase"/>
    <property type="match status" value="1"/>
</dbReference>
<proteinExistence type="inferred from homology"/>
<dbReference type="Gene3D" id="1.10.520.20">
    <property type="entry name" value="N-terminal domain of the delta subunit of the F1F0-ATP synthase"/>
    <property type="match status" value="1"/>
</dbReference>
<evidence type="ECO:0000256" key="5">
    <source>
        <dbReference type="ARBA" id="ARBA00023136"/>
    </source>
</evidence>
<reference evidence="7" key="1">
    <citation type="submission" date="2019-03" db="EMBL/GenBank/DDBJ databases">
        <title>Single cell metagenomics reveals metabolic interactions within the superorganism composed of flagellate Streblomastix strix and complex community of Bacteroidetes bacteria on its surface.</title>
        <authorList>
            <person name="Treitli S.C."/>
            <person name="Kolisko M."/>
            <person name="Husnik F."/>
            <person name="Keeling P."/>
            <person name="Hampl V."/>
        </authorList>
    </citation>
    <scope>NUCLEOTIDE SEQUENCE</scope>
    <source>
        <strain evidence="7">STM</strain>
    </source>
</reference>
<accession>A0A5J4Q772</accession>
<dbReference type="GO" id="GO:0046933">
    <property type="term" value="F:proton-transporting ATP synthase activity, rotational mechanism"/>
    <property type="evidence" value="ECO:0007669"/>
    <property type="project" value="InterPro"/>
</dbReference>
<dbReference type="HAMAP" id="MF_01416">
    <property type="entry name" value="ATP_synth_delta_bact"/>
    <property type="match status" value="1"/>
</dbReference>
<organism evidence="7">
    <name type="scientific">termite gut metagenome</name>
    <dbReference type="NCBI Taxonomy" id="433724"/>
    <lineage>
        <taxon>unclassified sequences</taxon>
        <taxon>metagenomes</taxon>
        <taxon>organismal metagenomes</taxon>
    </lineage>
</organism>
<dbReference type="InterPro" id="IPR000711">
    <property type="entry name" value="ATPase_OSCP/dsu"/>
</dbReference>
<gene>
    <name evidence="7" type="ORF">EZS27_032411</name>
</gene>
<dbReference type="EMBL" id="SNRY01004523">
    <property type="protein sequence ID" value="KAA6317432.1"/>
    <property type="molecule type" value="Genomic_DNA"/>
</dbReference>
<evidence type="ECO:0000313" key="7">
    <source>
        <dbReference type="EMBL" id="KAA6317432.1"/>
    </source>
</evidence>
<evidence type="ECO:0000256" key="3">
    <source>
        <dbReference type="ARBA" id="ARBA00022781"/>
    </source>
</evidence>
<dbReference type="Pfam" id="PF00213">
    <property type="entry name" value="OSCP"/>
    <property type="match status" value="1"/>
</dbReference>
<evidence type="ECO:0000256" key="4">
    <source>
        <dbReference type="ARBA" id="ARBA00023065"/>
    </source>
</evidence>
<keyword evidence="4" id="KW-0406">Ion transport</keyword>
<dbReference type="NCBIfam" id="TIGR01145">
    <property type="entry name" value="ATP_synt_delta"/>
    <property type="match status" value="1"/>
</dbReference>
<dbReference type="NCBIfam" id="NF009964">
    <property type="entry name" value="PRK13429.1-3"/>
    <property type="match status" value="1"/>
</dbReference>
<comment type="caution">
    <text evidence="7">The sequence shown here is derived from an EMBL/GenBank/DDBJ whole genome shotgun (WGS) entry which is preliminary data.</text>
</comment>
<evidence type="ECO:0000256" key="1">
    <source>
        <dbReference type="ARBA" id="ARBA00004370"/>
    </source>
</evidence>
<dbReference type="PANTHER" id="PTHR11910">
    <property type="entry name" value="ATP SYNTHASE DELTA CHAIN"/>
    <property type="match status" value="1"/>
</dbReference>
<keyword evidence="2" id="KW-0813">Transport</keyword>
<protein>
    <submittedName>
        <fullName evidence="7">ATP synthase subunit delta</fullName>
    </submittedName>
</protein>
<sequence length="186" mass="21599">MNTGIISTRYAKALIAYARERGAEDKLYQEFECLAKSFKDFPELQQTLLNPILPEKDKERLIYTAANDKEAPGEELVQFVRLVLKQRREAYLQYMCFTYLDLYRKLKHIGTGRLITAVPVAAKTKERIKEGAKDHLHSRMELETIVDPSILGGFIFDINNYRIDASVLGMLKRVKQQFIDKNRRIV</sequence>
<dbReference type="PRINTS" id="PR00125">
    <property type="entry name" value="ATPASEDELTA"/>
</dbReference>
<dbReference type="GO" id="GO:0016020">
    <property type="term" value="C:membrane"/>
    <property type="evidence" value="ECO:0007669"/>
    <property type="project" value="UniProtKB-SubCell"/>
</dbReference>
<dbReference type="AlphaFoldDB" id="A0A5J4Q772"/>
<keyword evidence="6" id="KW-0066">ATP synthesis</keyword>
<keyword evidence="3" id="KW-0375">Hydrogen ion transport</keyword>